<feature type="compositionally biased region" description="Gly residues" evidence="1">
    <location>
        <begin position="153"/>
        <end position="167"/>
    </location>
</feature>
<evidence type="ECO:0008006" key="4">
    <source>
        <dbReference type="Google" id="ProtNLM"/>
    </source>
</evidence>
<gene>
    <name evidence="2" type="ORF">ETP43_00695</name>
</gene>
<evidence type="ECO:0000256" key="1">
    <source>
        <dbReference type="SAM" id="MobiDB-lite"/>
    </source>
</evidence>
<feature type="compositionally biased region" description="Low complexity" evidence="1">
    <location>
        <begin position="172"/>
        <end position="184"/>
    </location>
</feature>
<dbReference type="AlphaFoldDB" id="A0A4Q1REE1"/>
<proteinExistence type="predicted"/>
<feature type="compositionally biased region" description="Polar residues" evidence="1">
    <location>
        <begin position="136"/>
        <end position="150"/>
    </location>
</feature>
<keyword evidence="3" id="KW-1185">Reference proteome</keyword>
<sequence length="766" mass="84559">MKKPDRRKENRKKAAGALAGLGLAVFFFILLFGFGKADPENPMENTTADASHMYLTSSTLAMDKEKLASVENANISSGGSENQAQQEEEQQEEEEQEQEDQKQNEEEQKQDVQQQENEQQTAQDTTSTSANTDSQLNVSDSLLNLIQKNPGSGNNGSGSDENGGQGSDGDKNNGNGNPDNNGGNKIPSDGGQQTTLNPSQSEALFTTSLKDGDEVTDPEYPFTITLTEKGKQLTLVSMTVTQNGSSRICKSHDSLTLKEGANTVSVTVRFRDGKYNQIDASTKVYTIYYFPDHDVQLEVKNARSGAYIYDQDQLTVMQDSLWIQVRARKASGGTISDVSVRVRLNNKTQKADSDGIYRMKLTLGNNQVKVTAGEGGNSQRTVSFTVNYKVDQFMISFESSAKTEKISNNPGIGDKVFKGVTTFKYASTSADFSFRIRCSTVTGDERIDKIQVTNRYGTLDVTDQAGADGYINITLDASQSNNIRVYCTDSDGESQWYTWSVNYERVLDPEENQKKAPVIRANITNETVNAALFIVPVKVFDYNGNELKANQNFQLYLNGEYLDYHSREQDGTYEYNLYLTEGENTVVIRAVDNEGYTAEKTYTVTLNPVKEEARVRVIVSAEVIGLGTMIDETVTTTADQTVAQIVEDRLAAYGYTTIHDGVADSDSYFLRHIQKPGINNGWNIADDERSLLDMLGYDLEEGPKSNDSLGEKDFTAGSGWMVTLNHYYIAQTMGTRAIRDGDEIHLIYTLSVGKDIGVDPSTSIYG</sequence>
<feature type="compositionally biased region" description="Polar residues" evidence="1">
    <location>
        <begin position="71"/>
        <end position="80"/>
    </location>
</feature>
<feature type="compositionally biased region" description="Acidic residues" evidence="1">
    <location>
        <begin position="86"/>
        <end position="98"/>
    </location>
</feature>
<dbReference type="EMBL" id="SDKC01000001">
    <property type="protein sequence ID" value="RXS73914.1"/>
    <property type="molecule type" value="Genomic_DNA"/>
</dbReference>
<feature type="compositionally biased region" description="Low complexity" evidence="1">
    <location>
        <begin position="111"/>
        <end position="135"/>
    </location>
</feature>
<name>A0A4Q1REE1_9FIRM</name>
<organism evidence="2 3">
    <name type="scientific">Blautia faecicola</name>
    <dbReference type="NCBI Taxonomy" id="2509240"/>
    <lineage>
        <taxon>Bacteria</taxon>
        <taxon>Bacillati</taxon>
        <taxon>Bacillota</taxon>
        <taxon>Clostridia</taxon>
        <taxon>Lachnospirales</taxon>
        <taxon>Lachnospiraceae</taxon>
        <taxon>Blautia</taxon>
    </lineage>
</organism>
<dbReference type="Gene3D" id="2.60.40.10">
    <property type="entry name" value="Immunoglobulins"/>
    <property type="match status" value="1"/>
</dbReference>
<reference evidence="2 3" key="1">
    <citation type="submission" date="2019-01" db="EMBL/GenBank/DDBJ databases">
        <title>Blautia sp. nov. KGMB01111 isolated human feces.</title>
        <authorList>
            <person name="Park J.-E."/>
            <person name="Kim J.-S."/>
            <person name="Park S.-H."/>
        </authorList>
    </citation>
    <scope>NUCLEOTIDE SEQUENCE [LARGE SCALE GENOMIC DNA]</scope>
    <source>
        <strain evidence="2 3">KGMB01111</strain>
    </source>
</reference>
<dbReference type="RefSeq" id="WP_129256778.1">
    <property type="nucleotide sequence ID" value="NZ_SDKC01000001.1"/>
</dbReference>
<dbReference type="InterPro" id="IPR013783">
    <property type="entry name" value="Ig-like_fold"/>
</dbReference>
<evidence type="ECO:0000313" key="2">
    <source>
        <dbReference type="EMBL" id="RXS73914.1"/>
    </source>
</evidence>
<protein>
    <recommendedName>
        <fullName evidence="4">DUF4430 domain-containing protein</fullName>
    </recommendedName>
</protein>
<feature type="region of interest" description="Disordered" evidence="1">
    <location>
        <begin position="65"/>
        <end position="197"/>
    </location>
</feature>
<dbReference type="Proteomes" id="UP000290106">
    <property type="component" value="Unassembled WGS sequence"/>
</dbReference>
<accession>A0A4Q1REE1</accession>
<dbReference type="OrthoDB" id="1938099at2"/>
<comment type="caution">
    <text evidence="2">The sequence shown here is derived from an EMBL/GenBank/DDBJ whole genome shotgun (WGS) entry which is preliminary data.</text>
</comment>
<feature type="compositionally biased region" description="Basic and acidic residues" evidence="1">
    <location>
        <begin position="99"/>
        <end position="110"/>
    </location>
</feature>
<evidence type="ECO:0000313" key="3">
    <source>
        <dbReference type="Proteomes" id="UP000290106"/>
    </source>
</evidence>